<dbReference type="GO" id="GO:0008782">
    <property type="term" value="F:adenosylhomocysteine nucleosidase activity"/>
    <property type="evidence" value="ECO:0007669"/>
    <property type="project" value="TreeGrafter"/>
</dbReference>
<dbReference type="GO" id="GO:0009116">
    <property type="term" value="P:nucleoside metabolic process"/>
    <property type="evidence" value="ECO:0007669"/>
    <property type="project" value="InterPro"/>
</dbReference>
<organism evidence="2 3">
    <name type="scientific">Epilithonimonas zeae</name>
    <dbReference type="NCBI Taxonomy" id="1416779"/>
    <lineage>
        <taxon>Bacteria</taxon>
        <taxon>Pseudomonadati</taxon>
        <taxon>Bacteroidota</taxon>
        <taxon>Flavobacteriia</taxon>
        <taxon>Flavobacteriales</taxon>
        <taxon>Weeksellaceae</taxon>
        <taxon>Chryseobacterium group</taxon>
        <taxon>Epilithonimonas</taxon>
    </lineage>
</organism>
<proteinExistence type="predicted"/>
<evidence type="ECO:0000259" key="1">
    <source>
        <dbReference type="Pfam" id="PF01048"/>
    </source>
</evidence>
<feature type="domain" description="Nucleoside phosphorylase" evidence="1">
    <location>
        <begin position="53"/>
        <end position="199"/>
    </location>
</feature>
<name>A0A1N6IMC1_9FLAO</name>
<evidence type="ECO:0000313" key="2">
    <source>
        <dbReference type="EMBL" id="SIO33200.1"/>
    </source>
</evidence>
<dbReference type="Proteomes" id="UP000185207">
    <property type="component" value="Unassembled WGS sequence"/>
</dbReference>
<dbReference type="Gene3D" id="3.40.50.1580">
    <property type="entry name" value="Nucleoside phosphorylase domain"/>
    <property type="match status" value="1"/>
</dbReference>
<dbReference type="PANTHER" id="PTHR46832:SF1">
    <property type="entry name" value="5'-METHYLTHIOADENOSINE_S-ADENOSYLHOMOCYSTEINE NUCLEOSIDASE"/>
    <property type="match status" value="1"/>
</dbReference>
<dbReference type="AlphaFoldDB" id="A0A1N6IMC1"/>
<protein>
    <submittedName>
        <fullName evidence="2">Adenosylhomocysteine nucleosidase</fullName>
    </submittedName>
</protein>
<dbReference type="InterPro" id="IPR000845">
    <property type="entry name" value="Nucleoside_phosphorylase_d"/>
</dbReference>
<dbReference type="GO" id="GO:0008930">
    <property type="term" value="F:methylthioadenosine nucleosidase activity"/>
    <property type="evidence" value="ECO:0007669"/>
    <property type="project" value="TreeGrafter"/>
</dbReference>
<dbReference type="GO" id="GO:0005829">
    <property type="term" value="C:cytosol"/>
    <property type="evidence" value="ECO:0007669"/>
    <property type="project" value="TreeGrafter"/>
</dbReference>
<dbReference type="EMBL" id="FSRK01000002">
    <property type="protein sequence ID" value="SIO33200.1"/>
    <property type="molecule type" value="Genomic_DNA"/>
</dbReference>
<keyword evidence="3" id="KW-1185">Reference proteome</keyword>
<accession>A0A1N6IMC1</accession>
<dbReference type="GO" id="GO:0019284">
    <property type="term" value="P:L-methionine salvage from S-adenosylmethionine"/>
    <property type="evidence" value="ECO:0007669"/>
    <property type="project" value="TreeGrafter"/>
</dbReference>
<dbReference type="InterPro" id="IPR035994">
    <property type="entry name" value="Nucleoside_phosphorylase_sf"/>
</dbReference>
<dbReference type="Pfam" id="PF01048">
    <property type="entry name" value="PNP_UDP_1"/>
    <property type="match status" value="1"/>
</dbReference>
<dbReference type="PANTHER" id="PTHR46832">
    <property type="entry name" value="5'-METHYLTHIOADENOSINE/S-ADENOSYLHOMOCYSTEINE NUCLEOSIDASE"/>
    <property type="match status" value="1"/>
</dbReference>
<dbReference type="SUPFAM" id="SSF53167">
    <property type="entry name" value="Purine and uridine phosphorylases"/>
    <property type="match status" value="1"/>
</dbReference>
<dbReference type="STRING" id="1416779.SAMN05444409_2807"/>
<evidence type="ECO:0000313" key="3">
    <source>
        <dbReference type="Proteomes" id="UP000185207"/>
    </source>
</evidence>
<gene>
    <name evidence="2" type="ORF">SAMN05444409_2807</name>
</gene>
<sequence length="209" mass="23585">MVSAKFLFLFFTKSFFIEIMTNNGKNYNNILLVFALESEAGKEFEKFNKVFVGIGKVKATYNLTKAIQEVNPDLIINLGTAGSTIFDRGSVVNCSRFIQRDMDVRALGFQKFETPFSNETILLEYGLIIEHLPNGICGSGDQFEMEHINPEYNVIDMEAFALAKIAEYENIDFLCLKYISDGADGNAADDWTQEVKKASIALRRELDNL</sequence>
<reference evidence="3" key="1">
    <citation type="submission" date="2016-11" db="EMBL/GenBank/DDBJ databases">
        <authorList>
            <person name="Varghese N."/>
            <person name="Submissions S."/>
        </authorList>
    </citation>
    <scope>NUCLEOTIDE SEQUENCE [LARGE SCALE GENOMIC DNA]</scope>
    <source>
        <strain evidence="3">DSM 27623</strain>
    </source>
</reference>